<feature type="chain" id="PRO_5014440847" evidence="2">
    <location>
        <begin position="21"/>
        <end position="244"/>
    </location>
</feature>
<feature type="region of interest" description="Disordered" evidence="1">
    <location>
        <begin position="172"/>
        <end position="199"/>
    </location>
</feature>
<evidence type="ECO:0000256" key="1">
    <source>
        <dbReference type="SAM" id="MobiDB-lite"/>
    </source>
</evidence>
<dbReference type="Proteomes" id="UP000235786">
    <property type="component" value="Unassembled WGS sequence"/>
</dbReference>
<gene>
    <name evidence="3" type="ORF">L207DRAFT_633822</name>
</gene>
<evidence type="ECO:0000256" key="2">
    <source>
        <dbReference type="SAM" id="SignalP"/>
    </source>
</evidence>
<dbReference type="AlphaFoldDB" id="A0A2J6RQV4"/>
<feature type="signal peptide" evidence="2">
    <location>
        <begin position="1"/>
        <end position="20"/>
    </location>
</feature>
<evidence type="ECO:0000313" key="4">
    <source>
        <dbReference type="Proteomes" id="UP000235786"/>
    </source>
</evidence>
<organism evidence="3 4">
    <name type="scientific">Hyaloscypha variabilis (strain UAMH 11265 / GT02V1 / F)</name>
    <name type="common">Meliniomyces variabilis</name>
    <dbReference type="NCBI Taxonomy" id="1149755"/>
    <lineage>
        <taxon>Eukaryota</taxon>
        <taxon>Fungi</taxon>
        <taxon>Dikarya</taxon>
        <taxon>Ascomycota</taxon>
        <taxon>Pezizomycotina</taxon>
        <taxon>Leotiomycetes</taxon>
        <taxon>Helotiales</taxon>
        <taxon>Hyaloscyphaceae</taxon>
        <taxon>Hyaloscypha</taxon>
        <taxon>Hyaloscypha variabilis</taxon>
    </lineage>
</organism>
<evidence type="ECO:0000313" key="3">
    <source>
        <dbReference type="EMBL" id="PMD40873.1"/>
    </source>
</evidence>
<sequence length="244" mass="24810">MVSSSIYAVSFLGLALKATAQCVTAGYVPCLVPGASAPVAPEAITPYSGSSPYSGFGSGFFNSVSGAASDPIQFGGDRRRDLDTRSPLEDAYTEVAGIEKRQNSLCCRPKPVECLYADDVPFCYNPATTRLYFSDGSVAYLSNDTFYGSDGTFIDYKTGVYEYPNGTVVDFTPDPSAATSSAGSGSQPTATGSSTVPGATVTSAVAGTSTGSASGSTGSSGKNAGGKVEPGMLSMLVGLVALLF</sequence>
<keyword evidence="4" id="KW-1185">Reference proteome</keyword>
<protein>
    <submittedName>
        <fullName evidence="3">Uncharacterized protein</fullName>
    </submittedName>
</protein>
<name>A0A2J6RQV4_HYAVF</name>
<proteinExistence type="predicted"/>
<dbReference type="OrthoDB" id="3438781at2759"/>
<accession>A0A2J6RQV4</accession>
<keyword evidence="2" id="KW-0732">Signal</keyword>
<reference evidence="3 4" key="1">
    <citation type="submission" date="2016-04" db="EMBL/GenBank/DDBJ databases">
        <title>A degradative enzymes factory behind the ericoid mycorrhizal symbiosis.</title>
        <authorList>
            <consortium name="DOE Joint Genome Institute"/>
            <person name="Martino E."/>
            <person name="Morin E."/>
            <person name="Grelet G."/>
            <person name="Kuo A."/>
            <person name="Kohler A."/>
            <person name="Daghino S."/>
            <person name="Barry K."/>
            <person name="Choi C."/>
            <person name="Cichocki N."/>
            <person name="Clum A."/>
            <person name="Copeland A."/>
            <person name="Hainaut M."/>
            <person name="Haridas S."/>
            <person name="Labutti K."/>
            <person name="Lindquist E."/>
            <person name="Lipzen A."/>
            <person name="Khouja H.-R."/>
            <person name="Murat C."/>
            <person name="Ohm R."/>
            <person name="Olson A."/>
            <person name="Spatafora J."/>
            <person name="Veneault-Fourrey C."/>
            <person name="Henrissat B."/>
            <person name="Grigoriev I."/>
            <person name="Martin F."/>
            <person name="Perotto S."/>
        </authorList>
    </citation>
    <scope>NUCLEOTIDE SEQUENCE [LARGE SCALE GENOMIC DNA]</scope>
    <source>
        <strain evidence="3 4">F</strain>
    </source>
</reference>
<dbReference type="EMBL" id="KZ613945">
    <property type="protein sequence ID" value="PMD40873.1"/>
    <property type="molecule type" value="Genomic_DNA"/>
</dbReference>